<sequence length="759" mass="83716">MTDNVESPSSLQSLSSEVLSGEAASPNAISWYRATENFLQMVQDNTPKNLEDAEFLERLFNDESISSTGQGRIKLHAALSDAAFRAWFAEQVRNPLPEDLNAATVTLQEFHDELASKLRALCGKTPWLKLRRALCALYPSRFTSIVNNEDALFDLYNRLTGARASHFVSASIAVRGAVDAVLPAYDANDLYEVARRINLPWMLLQRAIEKPNSSAPPTAAEALLQQTASPQVLVPLQVTLRRKGLTGMGGGFAALLDIVDDLKDGLTRTEFEARVREANPRLGDAAVGTTINVIAREFDLCIREGDGYRLNARGEALQESRDPDVLADHLLTKVLGLDNVLKLLEEGTQDSQALISFLKEINPGWTTSFAPTSQLGWLRELGLVNYEDRRYSLTERGHRWAEMVTWIPEKLPSAVGPGPVEDFPEQAPEALSLPSFTEVENRLRRATEGQYAFNPKLVVQLHTGLWFHPTRHLAVLTGISGSGKTQLALQYARALTDSAGLDSAFIEVIPVQPGWHDPSPLLGYVNPLQDASYRSAPFLELVLRAAADPSRVYVAILDEMNLSHPEQYFAPILSAMESRVALKLHQMVDPSVSVPRMVPYPSNLAIIGTLNMDETTHGLSDKVLDRAFTLEFWNIDIDSHPAWANTLLAEDLKIQAKAVLNGLEAALSPCRLHFGLRTVDDVLGYLSFHAQVPDAAPSALDDVVYAKVLPKLRGEAVPRFQQALKVVLDVLETHGLARCSAKVKAMQEDLKSGSARFWR</sequence>
<gene>
    <name evidence="1" type="ORF">EH244_29965</name>
</gene>
<evidence type="ECO:0000313" key="2">
    <source>
        <dbReference type="Proteomes" id="UP000271590"/>
    </source>
</evidence>
<dbReference type="Proteomes" id="UP000271590">
    <property type="component" value="Unassembled WGS sequence"/>
</dbReference>
<dbReference type="Gene3D" id="3.40.50.300">
    <property type="entry name" value="P-loop containing nucleotide triphosphate hydrolases"/>
    <property type="match status" value="1"/>
</dbReference>
<proteinExistence type="predicted"/>
<dbReference type="RefSeq" id="WP_124961930.1">
    <property type="nucleotide sequence ID" value="NZ_RQXU01000035.1"/>
</dbReference>
<protein>
    <recommendedName>
        <fullName evidence="3">Restriction endonuclease</fullName>
    </recommendedName>
</protein>
<reference evidence="1 2" key="1">
    <citation type="submission" date="2018-11" db="EMBL/GenBank/DDBJ databases">
        <title>The genome of Variovorax sp T529.</title>
        <authorList>
            <person name="Gao J."/>
        </authorList>
    </citation>
    <scope>NUCLEOTIDE SEQUENCE [LARGE SCALE GENOMIC DNA]</scope>
    <source>
        <strain evidence="1 2">T529</strain>
    </source>
</reference>
<evidence type="ECO:0008006" key="3">
    <source>
        <dbReference type="Google" id="ProtNLM"/>
    </source>
</evidence>
<name>A0A3P3E434_9BURK</name>
<dbReference type="InterPro" id="IPR027417">
    <property type="entry name" value="P-loop_NTPase"/>
</dbReference>
<dbReference type="SUPFAM" id="SSF52540">
    <property type="entry name" value="P-loop containing nucleoside triphosphate hydrolases"/>
    <property type="match status" value="1"/>
</dbReference>
<dbReference type="AlphaFoldDB" id="A0A3P3E434"/>
<accession>A0A3P3E434</accession>
<organism evidence="1 2">
    <name type="scientific">Variovorax beijingensis</name>
    <dbReference type="NCBI Taxonomy" id="2496117"/>
    <lineage>
        <taxon>Bacteria</taxon>
        <taxon>Pseudomonadati</taxon>
        <taxon>Pseudomonadota</taxon>
        <taxon>Betaproteobacteria</taxon>
        <taxon>Burkholderiales</taxon>
        <taxon>Comamonadaceae</taxon>
        <taxon>Variovorax</taxon>
    </lineage>
</organism>
<comment type="caution">
    <text evidence="1">The sequence shown here is derived from an EMBL/GenBank/DDBJ whole genome shotgun (WGS) entry which is preliminary data.</text>
</comment>
<evidence type="ECO:0000313" key="1">
    <source>
        <dbReference type="EMBL" id="RRH80816.1"/>
    </source>
</evidence>
<dbReference type="EMBL" id="RQXU01000035">
    <property type="protein sequence ID" value="RRH80816.1"/>
    <property type="molecule type" value="Genomic_DNA"/>
</dbReference>